<reference evidence="3" key="2">
    <citation type="journal article" date="2024" name="Antonie Van Leeuwenhoek">
        <title>Roseihalotalea indica gen. nov., sp. nov., a halophilic Bacteroidetes from mesopelagic Southwest Indian Ocean with higher carbohydrate metabolic potential.</title>
        <authorList>
            <person name="Chen B."/>
            <person name="Zhang M."/>
            <person name="Lin D."/>
            <person name="Ye J."/>
            <person name="Tang K."/>
        </authorList>
    </citation>
    <scope>NUCLEOTIDE SEQUENCE</scope>
    <source>
        <strain evidence="3">TK19036</strain>
    </source>
</reference>
<dbReference type="Pfam" id="PF01841">
    <property type="entry name" value="Transglut_core"/>
    <property type="match status" value="1"/>
</dbReference>
<dbReference type="Gene3D" id="3.10.620.30">
    <property type="match status" value="1"/>
</dbReference>
<evidence type="ECO:0000313" key="3">
    <source>
        <dbReference type="EMBL" id="WKN36419.1"/>
    </source>
</evidence>
<dbReference type="PANTHER" id="PTHR46333:SF2">
    <property type="entry name" value="CYTOKINESIS PROTEIN 3"/>
    <property type="match status" value="1"/>
</dbReference>
<dbReference type="PANTHER" id="PTHR46333">
    <property type="entry name" value="CYTOKINESIS PROTEIN 3"/>
    <property type="match status" value="1"/>
</dbReference>
<name>A0AA49GSD1_9BACT</name>
<evidence type="ECO:0000259" key="2">
    <source>
        <dbReference type="SMART" id="SM00460"/>
    </source>
</evidence>
<proteinExistence type="predicted"/>
<gene>
    <name evidence="3" type="ORF">K4G66_29080</name>
</gene>
<dbReference type="AlphaFoldDB" id="A0AA49GSD1"/>
<feature type="domain" description="Transglutaminase-like" evidence="2">
    <location>
        <begin position="98"/>
        <end position="165"/>
    </location>
</feature>
<reference evidence="3" key="1">
    <citation type="journal article" date="2023" name="Comput. Struct. Biotechnol. J.">
        <title>Discovery of a novel marine Bacteroidetes with a rich repertoire of carbohydrate-active enzymes.</title>
        <authorList>
            <person name="Chen B."/>
            <person name="Liu G."/>
            <person name="Chen Q."/>
            <person name="Wang H."/>
            <person name="Liu L."/>
            <person name="Tang K."/>
        </authorList>
    </citation>
    <scope>NUCLEOTIDE SEQUENCE</scope>
    <source>
        <strain evidence="3">TK19036</strain>
    </source>
</reference>
<dbReference type="InterPro" id="IPR002931">
    <property type="entry name" value="Transglutaminase-like"/>
</dbReference>
<dbReference type="EMBL" id="CP120682">
    <property type="protein sequence ID" value="WKN36419.1"/>
    <property type="molecule type" value="Genomic_DNA"/>
</dbReference>
<sequence length="350" mass="40277">MKYYISTFALYLVVLFPFHVEGNSDRDYTQIDQHARSAPEKLHYDVEKLTHYLVKTAQDDHEKVRSFYVWIADNIAYDVQLFRNYNPARYKPILPNDVLKRRRAVCQGYSELFQEMCRLADVPCYVVGGYSKGFAYTARKSFTNADHAWNAVQLDNEWHLVDVTWGSGGLDDNMRFVKKFNDSFFLTSPSEFVLNHLPLLPMWQLLDCPVSIKTYAQGDDAVKQYLNQSAKQCQDYQEQIANYEAKPKVDQSLFAAEQAYAFNPANPVVLARGYMNFANHLMNSIPTRLTSREAIQDATVTQEEALNYLKKADKLLSEVNDDSAEQEKKLIKANIQTSEQNLKGLKNALK</sequence>
<keyword evidence="1" id="KW-0175">Coiled coil</keyword>
<dbReference type="GO" id="GO:0005737">
    <property type="term" value="C:cytoplasm"/>
    <property type="evidence" value="ECO:0007669"/>
    <property type="project" value="TreeGrafter"/>
</dbReference>
<dbReference type="SUPFAM" id="SSF54001">
    <property type="entry name" value="Cysteine proteinases"/>
    <property type="match status" value="1"/>
</dbReference>
<dbReference type="InterPro" id="IPR052557">
    <property type="entry name" value="CAP/Cytokinesis_protein"/>
</dbReference>
<protein>
    <submittedName>
        <fullName evidence="3">Transglutaminase domain-containing protein</fullName>
    </submittedName>
</protein>
<dbReference type="InterPro" id="IPR038765">
    <property type="entry name" value="Papain-like_cys_pep_sf"/>
</dbReference>
<dbReference type="SMART" id="SM00460">
    <property type="entry name" value="TGc"/>
    <property type="match status" value="1"/>
</dbReference>
<feature type="coiled-coil region" evidence="1">
    <location>
        <begin position="309"/>
        <end position="348"/>
    </location>
</feature>
<evidence type="ECO:0000256" key="1">
    <source>
        <dbReference type="SAM" id="Coils"/>
    </source>
</evidence>
<organism evidence="3">
    <name type="scientific">Roseihalotalea indica</name>
    <dbReference type="NCBI Taxonomy" id="2867963"/>
    <lineage>
        <taxon>Bacteria</taxon>
        <taxon>Pseudomonadati</taxon>
        <taxon>Bacteroidota</taxon>
        <taxon>Cytophagia</taxon>
        <taxon>Cytophagales</taxon>
        <taxon>Catalimonadaceae</taxon>
        <taxon>Roseihalotalea</taxon>
    </lineage>
</organism>
<accession>A0AA49GSD1</accession>